<dbReference type="Pfam" id="PF06258">
    <property type="entry name" value="Mito_fiss_Elm1"/>
    <property type="match status" value="1"/>
</dbReference>
<dbReference type="EMBL" id="JABFCZ010000013">
    <property type="protein sequence ID" value="MBD1547140.1"/>
    <property type="molecule type" value="Genomic_DNA"/>
</dbReference>
<dbReference type="InterPro" id="IPR009367">
    <property type="entry name" value="Elm1-like"/>
</dbReference>
<sequence length="320" mass="34807">MPESCWVLTDGKAGDETQCIGVAEALGTAYGIRRVAPRPPFSWMMPWGPVDPRESESRPGSPIAPPFPDIVIASGRRAVPYLRRVKKASDGRTFTVFLKDPRTGPKTADLIWVPEHDSLRGTNVLVTPTAPHRFSRQVLADLRTRPHPDIDPLSHPRVAVLIGGDSRHHTFTQDDIESLMAGLARLQEQDGASLMITASRRTPESLKRRLEQLAASGSCLLWDGSGENPLSAYLAKADAVVATADSTNMIGEAAATGKPVHVFTPQGNHPKIDRFLGTLTSLGIIHPFPGPLKNTTYEPLDSTPMIASEILQRFARHRAG</sequence>
<protein>
    <submittedName>
        <fullName evidence="1">Nucleoside-diphosphate sugar epimerase</fullName>
    </submittedName>
</protein>
<organism evidence="1 2">
    <name type="scientific">Roseibium aggregatum</name>
    <dbReference type="NCBI Taxonomy" id="187304"/>
    <lineage>
        <taxon>Bacteria</taxon>
        <taxon>Pseudomonadati</taxon>
        <taxon>Pseudomonadota</taxon>
        <taxon>Alphaproteobacteria</taxon>
        <taxon>Hyphomicrobiales</taxon>
        <taxon>Stappiaceae</taxon>
        <taxon>Roseibium</taxon>
    </lineage>
</organism>
<dbReference type="Proteomes" id="UP000598467">
    <property type="component" value="Unassembled WGS sequence"/>
</dbReference>
<dbReference type="PANTHER" id="PTHR33986">
    <property type="entry name" value="OS02G0535700 PROTEIN"/>
    <property type="match status" value="1"/>
</dbReference>
<dbReference type="AlphaFoldDB" id="A0A926NZT2"/>
<accession>A0A926NZT2</accession>
<comment type="caution">
    <text evidence="1">The sequence shown here is derived from an EMBL/GenBank/DDBJ whole genome shotgun (WGS) entry which is preliminary data.</text>
</comment>
<gene>
    <name evidence="1" type="ORF">HK439_12790</name>
</gene>
<reference evidence="1" key="1">
    <citation type="submission" date="2020-05" db="EMBL/GenBank/DDBJ databases">
        <title>Identification of trans-AT polyketide cluster in two marine bacteria, producers of a novel glutaramide-containing polyketide sesbanimide D and analogs.</title>
        <authorList>
            <person name="Kacar D."/>
            <person name="Rodriguez P."/>
            <person name="Canedo L."/>
            <person name="Gonzalez E."/>
            <person name="Galan B."/>
            <person name="De La Calle F."/>
            <person name="Garcia J.L."/>
        </authorList>
    </citation>
    <scope>NUCLEOTIDE SEQUENCE</scope>
    <source>
        <strain evidence="1">PHM038</strain>
    </source>
</reference>
<evidence type="ECO:0000313" key="2">
    <source>
        <dbReference type="Proteomes" id="UP000598467"/>
    </source>
</evidence>
<dbReference type="PANTHER" id="PTHR33986:SF15">
    <property type="entry name" value="MITOCHONDRIAL FISSION PROTEIN ELM1"/>
    <property type="match status" value="1"/>
</dbReference>
<name>A0A926NZT2_9HYPH</name>
<proteinExistence type="predicted"/>
<dbReference type="SUPFAM" id="SSF53756">
    <property type="entry name" value="UDP-Glycosyltransferase/glycogen phosphorylase"/>
    <property type="match status" value="1"/>
</dbReference>
<evidence type="ECO:0000313" key="1">
    <source>
        <dbReference type="EMBL" id="MBD1547140.1"/>
    </source>
</evidence>